<dbReference type="InterPro" id="IPR055557">
    <property type="entry name" value="DUF7133"/>
</dbReference>
<dbReference type="EMBL" id="CP055153">
    <property type="protein sequence ID" value="QMU27904.1"/>
    <property type="molecule type" value="Genomic_DNA"/>
</dbReference>
<dbReference type="InterPro" id="IPR036909">
    <property type="entry name" value="Cyt_c-like_dom_sf"/>
</dbReference>
<dbReference type="PROSITE" id="PS51007">
    <property type="entry name" value="CYTC"/>
    <property type="match status" value="1"/>
</dbReference>
<dbReference type="Proteomes" id="UP000514509">
    <property type="component" value="Chromosome"/>
</dbReference>
<dbReference type="SUPFAM" id="SSF50952">
    <property type="entry name" value="Soluble quinoprotein glucose dehydrogenase"/>
    <property type="match status" value="1"/>
</dbReference>
<name>A0A7L7L560_9BACT</name>
<evidence type="ECO:0000256" key="1">
    <source>
        <dbReference type="ARBA" id="ARBA00022617"/>
    </source>
</evidence>
<dbReference type="InterPro" id="IPR016024">
    <property type="entry name" value="ARM-type_fold"/>
</dbReference>
<keyword evidence="3 4" id="KW-0408">Iron</keyword>
<dbReference type="SUPFAM" id="SSF46626">
    <property type="entry name" value="Cytochrome c"/>
    <property type="match status" value="1"/>
</dbReference>
<dbReference type="Gene3D" id="2.120.10.30">
    <property type="entry name" value="TolB, C-terminal domain"/>
    <property type="match status" value="1"/>
</dbReference>
<evidence type="ECO:0000256" key="2">
    <source>
        <dbReference type="ARBA" id="ARBA00022723"/>
    </source>
</evidence>
<keyword evidence="7" id="KW-1185">Reference proteome</keyword>
<reference evidence="6 7" key="2">
    <citation type="submission" date="2020-08" db="EMBL/GenBank/DDBJ databases">
        <title>Adhaeribacter dokdonensis sp. nov., isolated from the rhizosphere of Elymus tsukushiensis, a plant native to the Dokdo Islands, Republic of Korea.</title>
        <authorList>
            <person name="Ghim S.Y."/>
        </authorList>
    </citation>
    <scope>NUCLEOTIDE SEQUENCE [LARGE SCALE GENOMIC DNA]</scope>
    <source>
        <strain evidence="6 7">KUDC8001</strain>
    </source>
</reference>
<dbReference type="InterPro" id="IPR009056">
    <property type="entry name" value="Cyt_c-like_dom"/>
</dbReference>
<dbReference type="Gene3D" id="1.10.760.10">
    <property type="entry name" value="Cytochrome c-like domain"/>
    <property type="match status" value="1"/>
</dbReference>
<keyword evidence="2 4" id="KW-0479">Metal-binding</keyword>
<evidence type="ECO:0000313" key="7">
    <source>
        <dbReference type="Proteomes" id="UP000514509"/>
    </source>
</evidence>
<dbReference type="AlphaFoldDB" id="A0A7L7L560"/>
<keyword evidence="1 4" id="KW-0349">Heme</keyword>
<protein>
    <submittedName>
        <fullName evidence="6">HEAT repeat domain-containing protein</fullName>
    </submittedName>
</protein>
<dbReference type="PANTHER" id="PTHR33546">
    <property type="entry name" value="LARGE, MULTIFUNCTIONAL SECRETED PROTEIN-RELATED"/>
    <property type="match status" value="1"/>
</dbReference>
<evidence type="ECO:0000259" key="5">
    <source>
        <dbReference type="PROSITE" id="PS51007"/>
    </source>
</evidence>
<dbReference type="Pfam" id="PF00034">
    <property type="entry name" value="Cytochrom_C"/>
    <property type="match status" value="1"/>
</dbReference>
<dbReference type="NCBIfam" id="TIGR02603">
    <property type="entry name" value="CxxCH_TIGR02603"/>
    <property type="match status" value="1"/>
</dbReference>
<dbReference type="Pfam" id="PF23500">
    <property type="entry name" value="DUF7133"/>
    <property type="match status" value="1"/>
</dbReference>
<evidence type="ECO:0000256" key="3">
    <source>
        <dbReference type="ARBA" id="ARBA00023004"/>
    </source>
</evidence>
<dbReference type="GO" id="GO:0020037">
    <property type="term" value="F:heme binding"/>
    <property type="evidence" value="ECO:0007669"/>
    <property type="project" value="InterPro"/>
</dbReference>
<proteinExistence type="predicted"/>
<dbReference type="NCBIfam" id="TIGR02604">
    <property type="entry name" value="Piru_Ver_Nterm"/>
    <property type="match status" value="1"/>
</dbReference>
<dbReference type="Pfam" id="PF13646">
    <property type="entry name" value="HEAT_2"/>
    <property type="match status" value="1"/>
</dbReference>
<dbReference type="GO" id="GO:0046872">
    <property type="term" value="F:metal ion binding"/>
    <property type="evidence" value="ECO:0007669"/>
    <property type="project" value="UniProtKB-KW"/>
</dbReference>
<evidence type="ECO:0000256" key="4">
    <source>
        <dbReference type="PROSITE-ProRule" id="PRU00433"/>
    </source>
</evidence>
<dbReference type="KEGG" id="add:HUW48_07545"/>
<organism evidence="6 7">
    <name type="scientific">Adhaeribacter radiodurans</name>
    <dbReference type="NCBI Taxonomy" id="2745197"/>
    <lineage>
        <taxon>Bacteria</taxon>
        <taxon>Pseudomonadati</taxon>
        <taxon>Bacteroidota</taxon>
        <taxon>Cytophagia</taxon>
        <taxon>Cytophagales</taxon>
        <taxon>Hymenobacteraceae</taxon>
        <taxon>Adhaeribacter</taxon>
    </lineage>
</organism>
<gene>
    <name evidence="6" type="ORF">HUW48_07545</name>
</gene>
<dbReference type="SUPFAM" id="SSF48371">
    <property type="entry name" value="ARM repeat"/>
    <property type="match status" value="1"/>
</dbReference>
<accession>A0A7L7L560</accession>
<dbReference type="PANTHER" id="PTHR33546:SF1">
    <property type="entry name" value="LARGE, MULTIFUNCTIONAL SECRETED PROTEIN"/>
    <property type="match status" value="1"/>
</dbReference>
<feature type="domain" description="Cytochrome c" evidence="5">
    <location>
        <begin position="824"/>
        <end position="957"/>
    </location>
</feature>
<dbReference type="Gene3D" id="1.25.10.10">
    <property type="entry name" value="Leucine-rich Repeat Variant"/>
    <property type="match status" value="1"/>
</dbReference>
<dbReference type="RefSeq" id="WP_182415094.1">
    <property type="nucleotide sequence ID" value="NZ_CP055153.1"/>
</dbReference>
<dbReference type="InterPro" id="IPR011989">
    <property type="entry name" value="ARM-like"/>
</dbReference>
<dbReference type="SUPFAM" id="SSF63829">
    <property type="entry name" value="Calcium-dependent phosphotriesterase"/>
    <property type="match status" value="1"/>
</dbReference>
<reference evidence="6 7" key="1">
    <citation type="submission" date="2020-06" db="EMBL/GenBank/DDBJ databases">
        <authorList>
            <person name="Hwang Y.J."/>
        </authorList>
    </citation>
    <scope>NUCLEOTIDE SEQUENCE [LARGE SCALE GENOMIC DNA]</scope>
    <source>
        <strain evidence="6 7">KUDC8001</strain>
    </source>
</reference>
<dbReference type="GO" id="GO:0009055">
    <property type="term" value="F:electron transfer activity"/>
    <property type="evidence" value="ECO:0007669"/>
    <property type="project" value="InterPro"/>
</dbReference>
<dbReference type="InterPro" id="IPR011041">
    <property type="entry name" value="Quinoprot_gluc/sorb_DH_b-prop"/>
</dbReference>
<sequence length="961" mass="105319">MRFTKVVALACLLISTSGHKPRIVSAPANFAGQQTLFLPDDLEATLWAESPQFYNPTNIDIDAKGRVWVAEAVNYRDFNNSPEKVLHHPQGDRIIILEDSDQDGKSDKSKIFVQDKDLVSPLGVAVLGNKVIVSCSPSIIIYTDENNDDKPDKKEVFLKGFGGLDHDHGLHSVQAGPDGKWYFNTGNAGPHLVQDKAGWNLRSGSLYTGGTPYSKSNTPALVSDDGNIYVGGLALRIGPDGRGLEVVGHNFRNAYELAVDSYGNMWQNDNDDQVVACRTSWLMEGGNAGYFSADGSRYWQPDRRPGQSVFTAHWHQDDPGVQPAGDNTGAGSPTGVTINESDALGEKYRSLLLSADAGRNVIFGYHPQAQGAGFGLKRTNFITSLKDATENYVWHETEQDESKWFRPSDVAIGADGAIYVADWYDPIVGGHQMHDARGYGRIYRITPKGKNLKTPQFNLNATEGQIAALLSPAVNVRYSGYQALESQGDKAIEPIKKVLTSTNPYHQARAIWLLAAMGSQGQQEVEKLLQDPNPDIRVTAFRALRSVKPEVLTYASRLAKDPSAAVRREVAIALKKVPFTQSKEILVELAKKYDGTDRMYLEALGAGMTKKEEQLYRVLLAQLGNSNSLEWTDSFADLIWRLHPVAAIAAVQKRASSTKLTPAARKQAIETLAFTKDSKAAATMVTLSKSTLPDVAQQANWWLQFRQENDWSKYALAGWTGISGKRGTTLNQKMVALQALVQNKEKPQPERLQAALTMAADQVGGQMLISLAAQNKLESSFSQEISKVIFTNPDQTVRTLAGDYFKKPGTYRNVSVAQVSKLQPQVAAGKAVFQNKCATCHRIGEMGTDIGPELTFIGQKFDKFGLLGAIINPSAAMAFGYESWLITSKDGTATYGFLQADGETVILKDTAGKRHQIKAQDIASRKQFTTSIMPDPATLKLSEQDLANLSEYLLTLNTKTE</sequence>
<dbReference type="InterPro" id="IPR011042">
    <property type="entry name" value="6-blade_b-propeller_TolB-like"/>
</dbReference>
<dbReference type="InterPro" id="IPR013427">
    <property type="entry name" value="Haem-bd_dom_put"/>
</dbReference>
<dbReference type="InterPro" id="IPR013428">
    <property type="entry name" value="Membrane-bound_put_N"/>
</dbReference>
<evidence type="ECO:0000313" key="6">
    <source>
        <dbReference type="EMBL" id="QMU27904.1"/>
    </source>
</evidence>